<dbReference type="Gene3D" id="3.30.70.1430">
    <property type="entry name" value="Multidrug efflux transporter AcrB pore domain"/>
    <property type="match status" value="2"/>
</dbReference>
<feature type="transmembrane region" description="Helical" evidence="1">
    <location>
        <begin position="907"/>
        <end position="930"/>
    </location>
</feature>
<dbReference type="Gene3D" id="1.20.1640.10">
    <property type="entry name" value="Multidrug efflux transporter AcrB transmembrane domain"/>
    <property type="match status" value="2"/>
</dbReference>
<dbReference type="Gene3D" id="3.30.70.1440">
    <property type="entry name" value="Multidrug efflux transporter AcrB pore domain"/>
    <property type="match status" value="1"/>
</dbReference>
<dbReference type="InterPro" id="IPR027463">
    <property type="entry name" value="AcrB_DN_DC_subdom"/>
</dbReference>
<evidence type="ECO:0000313" key="3">
    <source>
        <dbReference type="Proteomes" id="UP000036338"/>
    </source>
</evidence>
<sequence>MSFRLSSWAIRRPIPTIVLFVVLAVAGWAAFLKLPINANPRVDFPIVTVAIAQAGTAPADLEHAITLPVERAVSGLASVRHITSTIGDGLSITTVEFQLGVDTARAVNDVREAVAQNRANLPQSIEEPIITRVDVEGGAILDYALRAKGRSVVEQSWFVDDTLSRELLAVPGVQRVQRLGGVDREIRVQLRPEQLEAFGITTDQVNAQLVRTSVDVPGGRAVLAGSEQSVRTLGGATSVDALAAMPIALSGGRWARLSDLATIRDGASDARSLARLDGAEVVGFAVYRAKGSSDTDVASGVHAVLERLQRQHSDIEIREVASTVEYTLASYDATMTTLIEGAVLTVLVVFVFLRSWRATLVAAVALPLSMLPTFAAMLGFGYTLNSITLLALTLVIGILVDDAIVEIENIEHHLDLGKRPFQAAIDAADAIGFAVVAITATIVAVFLPVSFIGGIVGRYFTPFGVTVSVAVLASLLVARLVTPLLAAYLMQPKPAGTAAHASRSGRQTGRVLGRYLTLLDWALRHRRICVFAGVAFFAASLAIVPLLPSGFLPTSDVSQSRIEVTLPPGTPLAKTDAVLQQIAAEARLRPEVLAAFTTAGGEDASGTTDVSTGTVMLKLVPPNRRELGQKAFEQSLRPALDRLPDIRYAFRADGAARDVSIILVGADPARLSLAASALRHDMRNVPGLANVQANEPLPRPEIQVHPRFDEAARAGVTTHAIGTVARIATVGDINANSARFNLRDRQVPVRVALPETERGDLNTLRQLRVATDSGTSVPLQSVADVDFGSGPSRIERFDRLRRVSVDADLTDGMTLGPVLDAVDALPSMRALPDGVRRAEYGDAEYMNEMFSRFGTAMTFGILMVLAVLTLLFRDFLQPLTILTALPLSVGGALGALLLYGAAIDLPVVIGMLMLMGIVTKNSILMVDFAIEKRREGMPRHQALLQSGAERARPIIMTTIAMVAGMVPSVISTGADAGFRAPMAVAVIGGLITSTLLSLVFVPVAYTCMDDLRTWLAARLARLTSVTAEDRTEAERRGG</sequence>
<feature type="transmembrane region" description="Helical" evidence="1">
    <location>
        <begin position="951"/>
        <end position="970"/>
    </location>
</feature>
<name>A0A0J5WUF7_BURCE</name>
<dbReference type="RefSeq" id="WP_048246182.1">
    <property type="nucleotide sequence ID" value="NZ_LDWR01000021.1"/>
</dbReference>
<keyword evidence="1" id="KW-0472">Membrane</keyword>
<feature type="transmembrane region" description="Helical" evidence="1">
    <location>
        <begin position="360"/>
        <end position="381"/>
    </location>
</feature>
<dbReference type="PANTHER" id="PTHR32063:SF77">
    <property type="entry name" value="ACR FAMILY TRANSPORT PROTEIN"/>
    <property type="match status" value="1"/>
</dbReference>
<reference evidence="2 3" key="1">
    <citation type="submission" date="2015-05" db="EMBL/GenBank/DDBJ databases">
        <title>Draft genome of Burkholderia cepacia LK29.</title>
        <authorList>
            <person name="Chan X.Y."/>
        </authorList>
    </citation>
    <scope>NUCLEOTIDE SEQUENCE [LARGE SCALE GENOMIC DNA]</scope>
    <source>
        <strain evidence="2 3">LK29</strain>
    </source>
</reference>
<dbReference type="SUPFAM" id="SSF82714">
    <property type="entry name" value="Multidrug efflux transporter AcrB TolC docking domain, DN and DC subdomains"/>
    <property type="match status" value="2"/>
</dbReference>
<dbReference type="Gene3D" id="3.30.2090.10">
    <property type="entry name" value="Multidrug efflux transporter AcrB TolC docking domain, DN and DC subdomains"/>
    <property type="match status" value="2"/>
</dbReference>
<evidence type="ECO:0000313" key="2">
    <source>
        <dbReference type="EMBL" id="KML58294.1"/>
    </source>
</evidence>
<evidence type="ECO:0000256" key="1">
    <source>
        <dbReference type="SAM" id="Phobius"/>
    </source>
</evidence>
<feature type="transmembrane region" description="Helical" evidence="1">
    <location>
        <begin position="333"/>
        <end position="353"/>
    </location>
</feature>
<feature type="transmembrane region" description="Helical" evidence="1">
    <location>
        <begin position="879"/>
        <end position="901"/>
    </location>
</feature>
<dbReference type="SUPFAM" id="SSF82866">
    <property type="entry name" value="Multidrug efflux transporter AcrB transmembrane domain"/>
    <property type="match status" value="2"/>
</dbReference>
<dbReference type="GO" id="GO:0005886">
    <property type="term" value="C:plasma membrane"/>
    <property type="evidence" value="ECO:0007669"/>
    <property type="project" value="TreeGrafter"/>
</dbReference>
<dbReference type="GO" id="GO:0042910">
    <property type="term" value="F:xenobiotic transmembrane transporter activity"/>
    <property type="evidence" value="ECO:0007669"/>
    <property type="project" value="TreeGrafter"/>
</dbReference>
<accession>A0A0J5WUF7</accession>
<feature type="transmembrane region" description="Helical" evidence="1">
    <location>
        <begin position="428"/>
        <end position="453"/>
    </location>
</feature>
<dbReference type="Gene3D" id="3.30.70.1320">
    <property type="entry name" value="Multidrug efflux transporter AcrB pore domain like"/>
    <property type="match status" value="1"/>
</dbReference>
<dbReference type="InterPro" id="IPR001036">
    <property type="entry name" value="Acrflvin-R"/>
</dbReference>
<keyword evidence="1" id="KW-1133">Transmembrane helix</keyword>
<feature type="transmembrane region" description="Helical" evidence="1">
    <location>
        <begin position="853"/>
        <end position="872"/>
    </location>
</feature>
<dbReference type="AlphaFoldDB" id="A0A0J5WUF7"/>
<feature type="transmembrane region" description="Helical" evidence="1">
    <location>
        <begin position="982"/>
        <end position="1005"/>
    </location>
</feature>
<feature type="transmembrane region" description="Helical" evidence="1">
    <location>
        <begin position="459"/>
        <end position="481"/>
    </location>
</feature>
<keyword evidence="1" id="KW-0812">Transmembrane</keyword>
<gene>
    <name evidence="2" type="ORF">VL15_13875</name>
</gene>
<dbReference type="PANTHER" id="PTHR32063">
    <property type="match status" value="1"/>
</dbReference>
<dbReference type="Proteomes" id="UP000036338">
    <property type="component" value="Unassembled WGS sequence"/>
</dbReference>
<proteinExistence type="predicted"/>
<feature type="transmembrane region" description="Helical" evidence="1">
    <location>
        <begin position="387"/>
        <end position="407"/>
    </location>
</feature>
<dbReference type="PATRIC" id="fig|292.27.peg.2664"/>
<protein>
    <submittedName>
        <fullName evidence="2">ABC transporter permease</fullName>
    </submittedName>
</protein>
<feature type="transmembrane region" description="Helical" evidence="1">
    <location>
        <begin position="528"/>
        <end position="547"/>
    </location>
</feature>
<dbReference type="EMBL" id="LDWR01000021">
    <property type="protein sequence ID" value="KML58294.1"/>
    <property type="molecule type" value="Genomic_DNA"/>
</dbReference>
<dbReference type="PRINTS" id="PR00702">
    <property type="entry name" value="ACRIFLAVINRP"/>
</dbReference>
<dbReference type="Pfam" id="PF00873">
    <property type="entry name" value="ACR_tran"/>
    <property type="match status" value="1"/>
</dbReference>
<comment type="caution">
    <text evidence="2">The sequence shown here is derived from an EMBL/GenBank/DDBJ whole genome shotgun (WGS) entry which is preliminary data.</text>
</comment>
<organism evidence="2 3">
    <name type="scientific">Burkholderia cepacia</name>
    <name type="common">Pseudomonas cepacia</name>
    <dbReference type="NCBI Taxonomy" id="292"/>
    <lineage>
        <taxon>Bacteria</taxon>
        <taxon>Pseudomonadati</taxon>
        <taxon>Pseudomonadota</taxon>
        <taxon>Betaproteobacteria</taxon>
        <taxon>Burkholderiales</taxon>
        <taxon>Burkholderiaceae</taxon>
        <taxon>Burkholderia</taxon>
        <taxon>Burkholderia cepacia complex</taxon>
    </lineage>
</organism>
<dbReference type="SUPFAM" id="SSF82693">
    <property type="entry name" value="Multidrug efflux transporter AcrB pore domain, PN1, PN2, PC1 and PC2 subdomains"/>
    <property type="match status" value="3"/>
</dbReference>